<keyword evidence="5 7" id="KW-0283">Flagellar rotation</keyword>
<dbReference type="NCBIfam" id="TIGR02480">
    <property type="entry name" value="fliN"/>
    <property type="match status" value="1"/>
</dbReference>
<evidence type="ECO:0000313" key="10">
    <source>
        <dbReference type="Proteomes" id="UP000294413"/>
    </source>
</evidence>
<dbReference type="GO" id="GO:0006935">
    <property type="term" value="P:chemotaxis"/>
    <property type="evidence" value="ECO:0007669"/>
    <property type="project" value="UniProtKB-KW"/>
</dbReference>
<dbReference type="GO" id="GO:0005886">
    <property type="term" value="C:plasma membrane"/>
    <property type="evidence" value="ECO:0007669"/>
    <property type="project" value="UniProtKB-SubCell"/>
</dbReference>
<keyword evidence="9" id="KW-0966">Cell projection</keyword>
<dbReference type="SUPFAM" id="SSF101801">
    <property type="entry name" value="Surface presentation of antigens (SPOA)"/>
    <property type="match status" value="1"/>
</dbReference>
<gene>
    <name evidence="9" type="primary">fliN</name>
    <name evidence="9" type="ORF">BUCISPPA3004_051</name>
</gene>
<keyword evidence="6 7" id="KW-0472">Membrane</keyword>
<comment type="function">
    <text evidence="7">FliN is one of three proteins (FliG, FliN, FliM) that form the rotor-mounted switch complex (C ring), located at the base of the basal body. This complex interacts with the CheY and CheZ chemotaxis proteins, in addition to contacting components of the motor that determine the direction of flagellar rotation.</text>
</comment>
<dbReference type="Proteomes" id="UP000294413">
    <property type="component" value="Chromosome 1"/>
</dbReference>
<keyword evidence="3 7" id="KW-1003">Cell membrane</keyword>
<reference evidence="9 10" key="1">
    <citation type="submission" date="2019-02" db="EMBL/GenBank/DDBJ databases">
        <authorList>
            <person name="Manzano-Marin A."/>
            <person name="Manzano-Marin A."/>
        </authorList>
    </citation>
    <scope>NUCLEOTIDE SEQUENCE [LARGE SCALE GENOMIC DNA]</scope>
    <source>
        <strain evidence="9 10">BuCisplendens</strain>
    </source>
</reference>
<keyword evidence="9" id="KW-0282">Flagellum</keyword>
<dbReference type="EMBL" id="LR217722">
    <property type="protein sequence ID" value="VFP84817.1"/>
    <property type="molecule type" value="Genomic_DNA"/>
</dbReference>
<keyword evidence="9" id="KW-0969">Cilium</keyword>
<dbReference type="InterPro" id="IPR012826">
    <property type="entry name" value="FliN"/>
</dbReference>
<dbReference type="Gene3D" id="2.30.330.10">
    <property type="entry name" value="SpoA-like"/>
    <property type="match status" value="1"/>
</dbReference>
<dbReference type="GO" id="GO:0071973">
    <property type="term" value="P:bacterial-type flagellum-dependent cell motility"/>
    <property type="evidence" value="ECO:0007669"/>
    <property type="project" value="UniProtKB-UniRule"/>
</dbReference>
<evidence type="ECO:0000256" key="7">
    <source>
        <dbReference type="RuleBase" id="RU362074"/>
    </source>
</evidence>
<comment type="subcellular location">
    <subcellularLocation>
        <location evidence="7">Cell membrane</location>
        <topology evidence="7">Peripheral membrane protein</topology>
        <orientation evidence="7">Cytoplasmic side</orientation>
    </subcellularLocation>
    <subcellularLocation>
        <location evidence="7">Bacterial flagellum basal body</location>
    </subcellularLocation>
</comment>
<dbReference type="RefSeq" id="WP_154048755.1">
    <property type="nucleotide sequence ID" value="NZ_LR217722.1"/>
</dbReference>
<evidence type="ECO:0000256" key="4">
    <source>
        <dbReference type="ARBA" id="ARBA00022500"/>
    </source>
</evidence>
<dbReference type="OrthoDB" id="9773459at2"/>
<name>A0A451DDW2_9GAMM</name>
<dbReference type="Pfam" id="PF01052">
    <property type="entry name" value="FliMN_C"/>
    <property type="match status" value="1"/>
</dbReference>
<dbReference type="AlphaFoldDB" id="A0A451DDW2"/>
<evidence type="ECO:0000256" key="6">
    <source>
        <dbReference type="ARBA" id="ARBA00023136"/>
    </source>
</evidence>
<protein>
    <recommendedName>
        <fullName evidence="2 7">Flagellar motor switch protein FliN</fullName>
    </recommendedName>
</protein>
<dbReference type="InterPro" id="IPR036429">
    <property type="entry name" value="SpoA-like_sf"/>
</dbReference>
<dbReference type="GO" id="GO:0003774">
    <property type="term" value="F:cytoskeletal motor activity"/>
    <property type="evidence" value="ECO:0007669"/>
    <property type="project" value="UniProtKB-UniRule"/>
</dbReference>
<keyword evidence="7" id="KW-0975">Bacterial flagellum</keyword>
<dbReference type="GO" id="GO:0009425">
    <property type="term" value="C:bacterial-type flagellum basal body"/>
    <property type="evidence" value="ECO:0007669"/>
    <property type="project" value="UniProtKB-SubCell"/>
</dbReference>
<dbReference type="InterPro" id="IPR001172">
    <property type="entry name" value="FliN_T3SS_HrcQb"/>
</dbReference>
<evidence type="ECO:0000256" key="2">
    <source>
        <dbReference type="ARBA" id="ARBA00021897"/>
    </source>
</evidence>
<evidence type="ECO:0000256" key="3">
    <source>
        <dbReference type="ARBA" id="ARBA00022475"/>
    </source>
</evidence>
<dbReference type="PRINTS" id="PR00956">
    <property type="entry name" value="FLGMOTORFLIN"/>
</dbReference>
<sequence>MQDGFEKLKNNDITQKINFLDTKDKISTTDTVDINGKNFNLTDNKKKIIDDLTSYNLSFMSIPVNITIELSKKKITIKDLLRLSSGSVLELEDKVDEPLNIYANKCLIAVGELVVHNDKYGVRIIKLLQN</sequence>
<evidence type="ECO:0000313" key="9">
    <source>
        <dbReference type="EMBL" id="VFP84817.1"/>
    </source>
</evidence>
<dbReference type="InterPro" id="IPR001543">
    <property type="entry name" value="FliN-like_C"/>
</dbReference>
<dbReference type="PANTHER" id="PTHR43484:SF1">
    <property type="entry name" value="FLAGELLAR MOTOR SWITCH PROTEIN FLIN"/>
    <property type="match status" value="1"/>
</dbReference>
<evidence type="ECO:0000256" key="1">
    <source>
        <dbReference type="ARBA" id="ARBA00009226"/>
    </source>
</evidence>
<dbReference type="InterPro" id="IPR051469">
    <property type="entry name" value="FliN/MopA/SpaO"/>
</dbReference>
<keyword evidence="4 7" id="KW-0145">Chemotaxis</keyword>
<organism evidence="9 10">
    <name type="scientific">Buchnera aphidicola</name>
    <name type="common">Cinara splendens</name>
    <dbReference type="NCBI Taxonomy" id="2518979"/>
    <lineage>
        <taxon>Bacteria</taxon>
        <taxon>Pseudomonadati</taxon>
        <taxon>Pseudomonadota</taxon>
        <taxon>Gammaproteobacteria</taxon>
        <taxon>Enterobacterales</taxon>
        <taxon>Erwiniaceae</taxon>
        <taxon>Buchnera</taxon>
    </lineage>
</organism>
<dbReference type="PANTHER" id="PTHR43484">
    <property type="match status" value="1"/>
</dbReference>
<evidence type="ECO:0000259" key="8">
    <source>
        <dbReference type="Pfam" id="PF01052"/>
    </source>
</evidence>
<accession>A0A451DDW2</accession>
<proteinExistence type="inferred from homology"/>
<evidence type="ECO:0000256" key="5">
    <source>
        <dbReference type="ARBA" id="ARBA00022779"/>
    </source>
</evidence>
<feature type="domain" description="Flagellar motor switch protein FliN-like C-terminal" evidence="8">
    <location>
        <begin position="60"/>
        <end position="128"/>
    </location>
</feature>
<comment type="similarity">
    <text evidence="1 7">Belongs to the FliN/MopA/SpaO family.</text>
</comment>